<keyword evidence="6 7" id="KW-0472">Membrane</keyword>
<keyword evidence="10" id="KW-1185">Reference proteome</keyword>
<dbReference type="EMBL" id="CP072943">
    <property type="protein sequence ID" value="QTX33827.1"/>
    <property type="molecule type" value="Genomic_DNA"/>
</dbReference>
<dbReference type="InterPro" id="IPR055348">
    <property type="entry name" value="DctQ"/>
</dbReference>
<proteinExistence type="predicted"/>
<keyword evidence="5 7" id="KW-1133">Transmembrane helix</keyword>
<feature type="domain" description="Tripartite ATP-independent periplasmic transporters DctQ component" evidence="8">
    <location>
        <begin position="48"/>
        <end position="184"/>
    </location>
</feature>
<evidence type="ECO:0000256" key="2">
    <source>
        <dbReference type="ARBA" id="ARBA00022448"/>
    </source>
</evidence>
<sequence length="195" mass="21591">MPRGGGNFVSENTICESGSGMGGPKKNLFDKVVIGSFSSIAVVSAFALTVLISAATFVRYVLHGDLYGYEEWVKLIAFWLYFSGAAIGAYNGTHVSADLVNAYVPEGFLKRFLVFLKCLITVSVTALYVWYGYDFFMFGFMGPLGTRVAIPMTTIWRIPLWTSYLGIFLGFIFMLYYFAVELFVSAKVLFLGGKP</sequence>
<keyword evidence="4 7" id="KW-0812">Transmembrane</keyword>
<evidence type="ECO:0000256" key="4">
    <source>
        <dbReference type="ARBA" id="ARBA00022692"/>
    </source>
</evidence>
<feature type="transmembrane region" description="Helical" evidence="7">
    <location>
        <begin position="32"/>
        <end position="60"/>
    </location>
</feature>
<dbReference type="AlphaFoldDB" id="A0A9Q7ASB6"/>
<evidence type="ECO:0000256" key="5">
    <source>
        <dbReference type="ARBA" id="ARBA00022989"/>
    </source>
</evidence>
<evidence type="ECO:0000259" key="8">
    <source>
        <dbReference type="Pfam" id="PF04290"/>
    </source>
</evidence>
<evidence type="ECO:0000256" key="1">
    <source>
        <dbReference type="ARBA" id="ARBA00004651"/>
    </source>
</evidence>
<protein>
    <submittedName>
        <fullName evidence="9">TRAP transporter small permease</fullName>
    </submittedName>
</protein>
<dbReference type="Pfam" id="PF04290">
    <property type="entry name" value="DctQ"/>
    <property type="match status" value="1"/>
</dbReference>
<dbReference type="Proteomes" id="UP000671879">
    <property type="component" value="Chromosome"/>
</dbReference>
<gene>
    <name evidence="9" type="ORF">KAR29_12385</name>
</gene>
<evidence type="ECO:0000256" key="7">
    <source>
        <dbReference type="SAM" id="Phobius"/>
    </source>
</evidence>
<evidence type="ECO:0000256" key="6">
    <source>
        <dbReference type="ARBA" id="ARBA00023136"/>
    </source>
</evidence>
<reference evidence="10" key="1">
    <citation type="submission" date="2021-04" db="EMBL/GenBank/DDBJ databases">
        <title>A novel Synergistetes isolate from a pyrite-forming mixed culture.</title>
        <authorList>
            <person name="Bunk B."/>
            <person name="Sproer C."/>
            <person name="Spring S."/>
            <person name="Pester M."/>
        </authorList>
    </citation>
    <scope>NUCLEOTIDE SEQUENCE [LARGE SCALE GENOMIC DNA]</scope>
    <source>
        <strain evidence="10">J.5.4.2-T.3.5.2</strain>
    </source>
</reference>
<evidence type="ECO:0000256" key="3">
    <source>
        <dbReference type="ARBA" id="ARBA00022475"/>
    </source>
</evidence>
<accession>A0A9Q7ASB6</accession>
<comment type="subcellular location">
    <subcellularLocation>
        <location evidence="1">Cell membrane</location>
        <topology evidence="1">Multi-pass membrane protein</topology>
    </subcellularLocation>
</comment>
<organism evidence="9 10">
    <name type="scientific">Aminithiophilus ramosus</name>
    <dbReference type="NCBI Taxonomy" id="3029084"/>
    <lineage>
        <taxon>Bacteria</taxon>
        <taxon>Thermotogati</taxon>
        <taxon>Synergistota</taxon>
        <taxon>Synergistia</taxon>
        <taxon>Synergistales</taxon>
        <taxon>Aminithiophilaceae</taxon>
        <taxon>Aminithiophilus</taxon>
    </lineage>
</organism>
<keyword evidence="3" id="KW-1003">Cell membrane</keyword>
<evidence type="ECO:0000313" key="9">
    <source>
        <dbReference type="EMBL" id="QTX33827.1"/>
    </source>
</evidence>
<feature type="transmembrane region" description="Helical" evidence="7">
    <location>
        <begin position="112"/>
        <end position="131"/>
    </location>
</feature>
<evidence type="ECO:0000313" key="10">
    <source>
        <dbReference type="Proteomes" id="UP000671879"/>
    </source>
</evidence>
<dbReference type="GO" id="GO:0005886">
    <property type="term" value="C:plasma membrane"/>
    <property type="evidence" value="ECO:0007669"/>
    <property type="project" value="UniProtKB-SubCell"/>
</dbReference>
<name>A0A9Q7ASB6_9BACT</name>
<feature type="transmembrane region" description="Helical" evidence="7">
    <location>
        <begin position="164"/>
        <end position="190"/>
    </location>
</feature>
<dbReference type="KEGG" id="aram:KAR29_12385"/>
<keyword evidence="2" id="KW-0813">Transport</keyword>
<feature type="transmembrane region" description="Helical" evidence="7">
    <location>
        <begin position="72"/>
        <end position="92"/>
    </location>
</feature>